<dbReference type="EMBL" id="CP076114">
    <property type="protein sequence ID" value="UUD64760.1"/>
    <property type="molecule type" value="Genomic_DNA"/>
</dbReference>
<evidence type="ECO:0000313" key="2">
    <source>
        <dbReference type="EMBL" id="UUD64760.1"/>
    </source>
</evidence>
<name>A0ABY5JAV4_9GAMM</name>
<sequence length="61" mass="6742">MLFDFIDIGMVRGFGTALVLIAFTCVTLWAYSGRRAKAFDEAANLPFADEQNKAAVRKDTP</sequence>
<dbReference type="CDD" id="cd01324">
    <property type="entry name" value="cbb3_Oxidase_CcoQ"/>
    <property type="match status" value="1"/>
</dbReference>
<accession>A0ABY5JAV4</accession>
<evidence type="ECO:0000256" key="1">
    <source>
        <dbReference type="SAM" id="Phobius"/>
    </source>
</evidence>
<dbReference type="Pfam" id="PF05545">
    <property type="entry name" value="FixQ"/>
    <property type="match status" value="1"/>
</dbReference>
<keyword evidence="1" id="KW-1133">Transmembrane helix</keyword>
<feature type="transmembrane region" description="Helical" evidence="1">
    <location>
        <begin position="12"/>
        <end position="31"/>
    </location>
</feature>
<dbReference type="Proteomes" id="UP000887421">
    <property type="component" value="Chromosome"/>
</dbReference>
<gene>
    <name evidence="2" type="ORF">D16iCDA_03420</name>
</gene>
<proteinExistence type="predicted"/>
<protein>
    <submittedName>
        <fullName evidence="2">Cbb3-type cytochrome c oxidase subunit 3</fullName>
    </submittedName>
</protein>
<evidence type="ECO:0000313" key="3">
    <source>
        <dbReference type="Proteomes" id="UP000887421"/>
    </source>
</evidence>
<keyword evidence="3" id="KW-1185">Reference proteome</keyword>
<dbReference type="InterPro" id="IPR008621">
    <property type="entry name" value="Cbb3-typ_cyt_oxidase_comp"/>
</dbReference>
<keyword evidence="1" id="KW-0472">Membrane</keyword>
<organism evidence="2 3">
    <name type="scientific">Phytopseudomonas seleniipraecipitans</name>
    <dbReference type="NCBI Taxonomy" id="640205"/>
    <lineage>
        <taxon>Bacteria</taxon>
        <taxon>Pseudomonadati</taxon>
        <taxon>Pseudomonadota</taxon>
        <taxon>Gammaproteobacteria</taxon>
        <taxon>Pseudomonadales</taxon>
        <taxon>Pseudomonadaceae</taxon>
        <taxon>Phytopseudomonas</taxon>
    </lineage>
</organism>
<reference evidence="2" key="1">
    <citation type="submission" date="2021-05" db="EMBL/GenBank/DDBJ databases">
        <title>Complete genome sequence of Pseudomonas seleniipraecipitans strain D1-6.</title>
        <authorList>
            <person name="Lafi F."/>
            <person name="Eida A."/>
            <person name="Alam I."/>
            <person name="Hert H."/>
            <person name="Saad M."/>
        </authorList>
    </citation>
    <scope>NUCLEOTIDE SEQUENCE</scope>
    <source>
        <strain evidence="2">D1-6</strain>
    </source>
</reference>
<dbReference type="RefSeq" id="WP_083328780.1">
    <property type="nucleotide sequence ID" value="NZ_CP076114.1"/>
</dbReference>
<keyword evidence="1" id="KW-0812">Transmembrane</keyword>